<dbReference type="InterPro" id="IPR007484">
    <property type="entry name" value="Peptidase_M28"/>
</dbReference>
<evidence type="ECO:0000256" key="5">
    <source>
        <dbReference type="ARBA" id="ARBA00022670"/>
    </source>
</evidence>
<dbReference type="eggNOG" id="KOG2195">
    <property type="taxonomic scope" value="Eukaryota"/>
</dbReference>
<dbReference type="Gene3D" id="3.40.630.10">
    <property type="entry name" value="Zn peptidases"/>
    <property type="match status" value="1"/>
</dbReference>
<dbReference type="InterPro" id="IPR036757">
    <property type="entry name" value="TFR-like_dimer_dom_sf"/>
</dbReference>
<proteinExistence type="inferred from homology"/>
<keyword evidence="5" id="KW-0645">Protease</keyword>
<feature type="domain" description="PA" evidence="17">
    <location>
        <begin position="101"/>
        <end position="186"/>
    </location>
</feature>
<evidence type="ECO:0000256" key="14">
    <source>
        <dbReference type="ARBA" id="ARBA00023180"/>
    </source>
</evidence>
<protein>
    <recommendedName>
        <fullName evidence="16">glutamate carboxypeptidase II</fullName>
        <ecNumber evidence="16">3.4.17.21</ecNumber>
    </recommendedName>
</protein>
<dbReference type="SUPFAM" id="SSF53187">
    <property type="entry name" value="Zn-dependent exopeptidases"/>
    <property type="match status" value="1"/>
</dbReference>
<keyword evidence="11" id="KW-1133">Transmembrane helix</keyword>
<dbReference type="RefSeq" id="XP_002117264.1">
    <property type="nucleotide sequence ID" value="XM_002117228.1"/>
</dbReference>
<dbReference type="FunFam" id="3.40.630.10:FF:000009">
    <property type="entry name" value="N-acetylated-alpha-linked acidic dipeptidase 2"/>
    <property type="match status" value="1"/>
</dbReference>
<evidence type="ECO:0000256" key="16">
    <source>
        <dbReference type="ARBA" id="ARBA00066561"/>
    </source>
</evidence>
<dbReference type="Pfam" id="PF02225">
    <property type="entry name" value="PA"/>
    <property type="match status" value="1"/>
</dbReference>
<accession>B3SAI0</accession>
<dbReference type="CDD" id="cd08022">
    <property type="entry name" value="M28_PSMA_like"/>
    <property type="match status" value="1"/>
</dbReference>
<evidence type="ECO:0000256" key="11">
    <source>
        <dbReference type="ARBA" id="ARBA00022989"/>
    </source>
</evidence>
<evidence type="ECO:0000256" key="12">
    <source>
        <dbReference type="ARBA" id="ARBA00023049"/>
    </source>
</evidence>
<keyword evidence="4" id="KW-0121">Carboxypeptidase</keyword>
<dbReference type="Pfam" id="PF04253">
    <property type="entry name" value="TFR_dimer"/>
    <property type="match status" value="1"/>
</dbReference>
<sequence length="670" mass="75132">MALKQFLSAKPHIAASPRQLELANYFKNQWESYGLDKVELVKYKVLLSRPRTDVLTKVGLKDSSNIFQYQATIKEKVLHPDENDPNIVLPFNAYAKEATVDGELIYVNYARQEDFVKLENDFKLTCKNRIAIARYGKIFRGDKARIAERFNCKGLILYSDPADYAPPGYKKYPDGWFLPETGVQRGTLFLGDGDPQTPGYPSIDSAYRYPIENLTNVLPNIPVQPLSASDAAPLLQAMSGNEVPAEWRGQLANTTYKFGGAFTGSRSGWKAHLEVHNKIEALDAYNVIGTINGRFDPDHYVLVGNHRDSWIFGAVDASSGGSNMLEISRAITTVMQKTGWRPRRTMKFCSWGAEEYGLIGSTEWVEENEKLLVRNAVSYANTDIAAQGNFTLYAAASPIMKQVLYDAAKMTPDPDDPTKSLYDTWLQRKPSADKSQPYVGSLGAGSDYAPFMQRIGVSSVDFSYDFDSGYYPVSSYPAYHTIYDTYDYLKKTIDPDFKYHLAGARVCCNLALAQADDPILRMSVTEYAKTLTLYFNQLASAYEANLNARNIKLDNLRSAINNFTVAANTFSNFIKTIREDQPWLRRRVNNRLMQLDKTFINPAGLPGRPLKKHILFAPSMFNTYGGAKFPGITDSFFMAQTNGNWGEVEQQVAIVVFHVQAASKSLSFTP</sequence>
<dbReference type="FunCoup" id="B3SAI0">
    <property type="interactions" value="58"/>
</dbReference>
<dbReference type="InterPro" id="IPR039373">
    <property type="entry name" value="Peptidase_M28B"/>
</dbReference>
<evidence type="ECO:0000256" key="2">
    <source>
        <dbReference type="ARBA" id="ARBA00004606"/>
    </source>
</evidence>
<dbReference type="HOGENOM" id="CLU_005688_3_2_1"/>
<dbReference type="GO" id="GO:0004180">
    <property type="term" value="F:carboxypeptidase activity"/>
    <property type="evidence" value="ECO:0000318"/>
    <property type="project" value="GO_Central"/>
</dbReference>
<keyword evidence="6" id="KW-0812">Transmembrane</keyword>
<keyword evidence="7" id="KW-0479">Metal-binding</keyword>
<evidence type="ECO:0000256" key="4">
    <source>
        <dbReference type="ARBA" id="ARBA00022645"/>
    </source>
</evidence>
<evidence type="ECO:0000313" key="21">
    <source>
        <dbReference type="Proteomes" id="UP000009022"/>
    </source>
</evidence>
<dbReference type="PhylomeDB" id="B3SAI0"/>
<keyword evidence="12" id="KW-0482">Metalloprotease</keyword>
<feature type="domain" description="Transferrin receptor-like dimerisation" evidence="18">
    <location>
        <begin position="551"/>
        <end position="666"/>
    </location>
</feature>
<name>B3SAI0_TRIAD</name>
<dbReference type="OMA" id="TEWMEEY"/>
<dbReference type="SUPFAM" id="SSF47672">
    <property type="entry name" value="Transferrin receptor-like dimerisation domain"/>
    <property type="match status" value="1"/>
</dbReference>
<dbReference type="GO" id="GO:0016020">
    <property type="term" value="C:membrane"/>
    <property type="evidence" value="ECO:0007669"/>
    <property type="project" value="UniProtKB-SubCell"/>
</dbReference>
<comment type="catalytic activity">
    <reaction evidence="15">
        <text>Release of an unsubstituted, C-terminal glutamyl residue, typically from Ac-Asp-Glu or folylpoly-gamma-glutamates.</text>
        <dbReference type="EC" id="3.4.17.21"/>
    </reaction>
</comment>
<dbReference type="Pfam" id="PF04389">
    <property type="entry name" value="Peptidase_M28"/>
    <property type="match status" value="1"/>
</dbReference>
<dbReference type="KEGG" id="tad:TRIADDRAFT_64334"/>
<dbReference type="GO" id="GO:0004181">
    <property type="term" value="F:metallocarboxypeptidase activity"/>
    <property type="evidence" value="ECO:0007669"/>
    <property type="project" value="UniProtKB-EC"/>
</dbReference>
<evidence type="ECO:0000259" key="19">
    <source>
        <dbReference type="Pfam" id="PF04389"/>
    </source>
</evidence>
<evidence type="ECO:0000256" key="13">
    <source>
        <dbReference type="ARBA" id="ARBA00023136"/>
    </source>
</evidence>
<gene>
    <name evidence="20" type="ORF">TRIADDRAFT_64334</name>
</gene>
<keyword evidence="10" id="KW-0735">Signal-anchor</keyword>
<keyword evidence="21" id="KW-1185">Reference proteome</keyword>
<comment type="subcellular location">
    <subcellularLocation>
        <location evidence="2">Membrane</location>
        <topology evidence="2">Single-pass type II membrane protein</topology>
    </subcellularLocation>
</comment>
<dbReference type="PANTHER" id="PTHR10404">
    <property type="entry name" value="N-ACETYLATED-ALPHA-LINKED ACIDIC DIPEPTIDASE"/>
    <property type="match status" value="1"/>
</dbReference>
<evidence type="ECO:0000256" key="3">
    <source>
        <dbReference type="ARBA" id="ARBA00005634"/>
    </source>
</evidence>
<keyword evidence="13" id="KW-0472">Membrane</keyword>
<dbReference type="InterPro" id="IPR003137">
    <property type="entry name" value="PA_domain"/>
</dbReference>
<dbReference type="InterPro" id="IPR007365">
    <property type="entry name" value="TFR-like_dimer_dom"/>
</dbReference>
<comment type="similarity">
    <text evidence="3">Belongs to the peptidase M28 family. M28B subfamily.</text>
</comment>
<dbReference type="FunFam" id="1.20.930.40:FF:000001">
    <property type="entry name" value="N-acetylated-alpha-linked acidic dipeptidase 2"/>
    <property type="match status" value="1"/>
</dbReference>
<dbReference type="EC" id="3.4.17.21" evidence="16"/>
<dbReference type="CDD" id="cd02121">
    <property type="entry name" value="PA_GCPII_like"/>
    <property type="match status" value="1"/>
</dbReference>
<organism evidence="20 21">
    <name type="scientific">Trichoplax adhaerens</name>
    <name type="common">Trichoplax reptans</name>
    <dbReference type="NCBI Taxonomy" id="10228"/>
    <lineage>
        <taxon>Eukaryota</taxon>
        <taxon>Metazoa</taxon>
        <taxon>Placozoa</taxon>
        <taxon>Uniplacotomia</taxon>
        <taxon>Trichoplacea</taxon>
        <taxon>Trichoplacidae</taxon>
        <taxon>Trichoplax</taxon>
    </lineage>
</organism>
<keyword evidence="14" id="KW-0325">Glycoprotein</keyword>
<evidence type="ECO:0000256" key="6">
    <source>
        <dbReference type="ARBA" id="ARBA00022692"/>
    </source>
</evidence>
<evidence type="ECO:0000256" key="8">
    <source>
        <dbReference type="ARBA" id="ARBA00022801"/>
    </source>
</evidence>
<dbReference type="GO" id="GO:0006508">
    <property type="term" value="P:proteolysis"/>
    <property type="evidence" value="ECO:0007669"/>
    <property type="project" value="UniProtKB-KW"/>
</dbReference>
<evidence type="ECO:0000259" key="18">
    <source>
        <dbReference type="Pfam" id="PF04253"/>
    </source>
</evidence>
<evidence type="ECO:0000256" key="7">
    <source>
        <dbReference type="ARBA" id="ARBA00022723"/>
    </source>
</evidence>
<dbReference type="Gene3D" id="3.50.30.30">
    <property type="match status" value="1"/>
</dbReference>
<evidence type="ECO:0000256" key="1">
    <source>
        <dbReference type="ARBA" id="ARBA00001947"/>
    </source>
</evidence>
<reference evidence="20 21" key="1">
    <citation type="journal article" date="2008" name="Nature">
        <title>The Trichoplax genome and the nature of placozoans.</title>
        <authorList>
            <person name="Srivastava M."/>
            <person name="Begovic E."/>
            <person name="Chapman J."/>
            <person name="Putnam N.H."/>
            <person name="Hellsten U."/>
            <person name="Kawashima T."/>
            <person name="Kuo A."/>
            <person name="Mitros T."/>
            <person name="Salamov A."/>
            <person name="Carpenter M.L."/>
            <person name="Signorovitch A.Y."/>
            <person name="Moreno M.A."/>
            <person name="Kamm K."/>
            <person name="Grimwood J."/>
            <person name="Schmutz J."/>
            <person name="Shapiro H."/>
            <person name="Grigoriev I.V."/>
            <person name="Buss L.W."/>
            <person name="Schierwater B."/>
            <person name="Dellaporta S.L."/>
            <person name="Rokhsar D.S."/>
        </authorList>
    </citation>
    <scope>NUCLEOTIDE SEQUENCE [LARGE SCALE GENOMIC DNA]</scope>
    <source>
        <strain evidence="20 21">Grell-BS-1999</strain>
    </source>
</reference>
<evidence type="ECO:0000256" key="10">
    <source>
        <dbReference type="ARBA" id="ARBA00022968"/>
    </source>
</evidence>
<dbReference type="FunFam" id="3.50.30.30:FF:000062">
    <property type="entry name" value="N-acetylated-alpha-linked acidic dipeptidase 2"/>
    <property type="match status" value="1"/>
</dbReference>
<evidence type="ECO:0000313" key="20">
    <source>
        <dbReference type="EMBL" id="EDV20314.1"/>
    </source>
</evidence>
<comment type="cofactor">
    <cofactor evidence="1">
        <name>Zn(2+)</name>
        <dbReference type="ChEBI" id="CHEBI:29105"/>
    </cofactor>
</comment>
<dbReference type="Gene3D" id="1.20.930.40">
    <property type="entry name" value="Transferrin receptor-like, dimerisation domain"/>
    <property type="match status" value="1"/>
</dbReference>
<dbReference type="PANTHER" id="PTHR10404:SF77">
    <property type="entry name" value="GLUTAMATE CARBOXYPEPTIDASE 2 HOMOLOG"/>
    <property type="match status" value="1"/>
</dbReference>
<dbReference type="EMBL" id="DS985261">
    <property type="protein sequence ID" value="EDV20314.1"/>
    <property type="molecule type" value="Genomic_DNA"/>
</dbReference>
<dbReference type="InParanoid" id="B3SAI0"/>
<dbReference type="SUPFAM" id="SSF52025">
    <property type="entry name" value="PA domain"/>
    <property type="match status" value="1"/>
</dbReference>
<dbReference type="CTD" id="6758428"/>
<evidence type="ECO:0000259" key="17">
    <source>
        <dbReference type="Pfam" id="PF02225"/>
    </source>
</evidence>
<dbReference type="GeneID" id="6758428"/>
<keyword evidence="9" id="KW-0862">Zinc</keyword>
<dbReference type="OrthoDB" id="5841748at2759"/>
<keyword evidence="8" id="KW-0378">Hydrolase</keyword>
<feature type="domain" description="Peptidase M28" evidence="19">
    <location>
        <begin position="286"/>
        <end position="492"/>
    </location>
</feature>
<dbReference type="GO" id="GO:0046872">
    <property type="term" value="F:metal ion binding"/>
    <property type="evidence" value="ECO:0007669"/>
    <property type="project" value="UniProtKB-KW"/>
</dbReference>
<dbReference type="InterPro" id="IPR046450">
    <property type="entry name" value="PA_dom_sf"/>
</dbReference>
<evidence type="ECO:0000256" key="15">
    <source>
        <dbReference type="ARBA" id="ARBA00052003"/>
    </source>
</evidence>
<dbReference type="Proteomes" id="UP000009022">
    <property type="component" value="Unassembled WGS sequence"/>
</dbReference>
<evidence type="ECO:0000256" key="9">
    <source>
        <dbReference type="ARBA" id="ARBA00022833"/>
    </source>
</evidence>
<dbReference type="STRING" id="10228.B3SAI0"/>
<dbReference type="AlphaFoldDB" id="B3SAI0"/>